<protein>
    <submittedName>
        <fullName evidence="2">Uncharacterized protein</fullName>
    </submittedName>
</protein>
<gene>
    <name evidence="2" type="primary">A396L</name>
</gene>
<proteinExistence type="predicted"/>
<reference evidence="2 3" key="1">
    <citation type="journal article" date="1995" name="Virology">
        <title>Analysis of 45 kb of DNA located at the left end of the chlorella virus PBCV-1 genome.</title>
        <authorList>
            <person name="Lu Z."/>
            <person name="Li Y."/>
            <person name="Zhang Y."/>
            <person name="Kutish G.F."/>
            <person name="Rock D.L."/>
            <person name="Van Etten J.L."/>
        </authorList>
    </citation>
    <scope>NUCLEOTIDE SEQUENCE [LARGE SCALE GENOMIC DNA]</scope>
</reference>
<organism evidence="2 3">
    <name type="scientific">Paramecium bursaria Chlorella virus 1</name>
    <name type="common">PBCV-1</name>
    <dbReference type="NCBI Taxonomy" id="10506"/>
    <lineage>
        <taxon>Viruses</taxon>
        <taxon>Varidnaviria</taxon>
        <taxon>Bamfordvirae</taxon>
        <taxon>Nucleocytoviricota</taxon>
        <taxon>Megaviricetes</taxon>
        <taxon>Algavirales</taxon>
        <taxon>Phycodnaviridae</taxon>
        <taxon>Chlorovirus</taxon>
        <taxon>Chlorovirus vanettense</taxon>
    </lineage>
</organism>
<reference evidence="2 3" key="7">
    <citation type="journal article" date="2000" name="Virology">
        <title>Characterization of a beta-1,3-glucanase encoded by chlorella virus PBCV-1.</title>
        <authorList>
            <person name="Sun L."/>
            <person name="Gurnon J.R."/>
            <person name="Adams B.J."/>
            <person name="Graves M.V."/>
            <person name="Van Etten J.L."/>
        </authorList>
    </citation>
    <scope>NUCLEOTIDE SEQUENCE [LARGE SCALE GENOMIC DNA]</scope>
</reference>
<reference evidence="2 3" key="2">
    <citation type="journal article" date="1995" name="Virology">
        <title>Analysis of 43 kb of the Chlorella virus PBCV-1 330-kb genome: map positions 45 to 88.</title>
        <authorList>
            <person name="Li Y."/>
            <person name="Lu Z."/>
            <person name="Burbank D.E."/>
            <person name="Kutish G.F."/>
            <person name="Rock D.L."/>
            <person name="Van Etten J.L."/>
        </authorList>
    </citation>
    <scope>NUCLEOTIDE SEQUENCE [LARGE SCALE GENOMIC DNA]</scope>
</reference>
<dbReference type="RefSeq" id="NP_048753.2">
    <property type="nucleotide sequence ID" value="NC_000852.5"/>
</dbReference>
<dbReference type="KEGG" id="vg:918079"/>
<evidence type="ECO:0000313" key="3">
    <source>
        <dbReference type="Proteomes" id="UP000000862"/>
    </source>
</evidence>
<keyword evidence="1" id="KW-1133">Transmembrane helix</keyword>
<reference evidence="2 3" key="3">
    <citation type="journal article" date="1996" name="Virology">
        <title>Analysis of 94 kb of the chlorella virus PBCV-1 330-kb genome: map positions 88 to 182.</title>
        <authorList>
            <person name="Lu Z."/>
            <person name="Li Y."/>
            <person name="Que Q."/>
            <person name="Kutish G.F."/>
            <person name="Rock D.L."/>
            <person name="Van Etten J.L."/>
        </authorList>
    </citation>
    <scope>NUCLEOTIDE SEQUENCE [LARGE SCALE GENOMIC DNA]</scope>
</reference>
<sequence>MSSHIQTALINQLQSQIKQHTAYETAKLYLDLRHRIDQHTLINKHFTEREQNVSRYILDSYNKRNEIIKINQLRFNLRIDERMELVFNTNTPNFTKYESPDVDDIQDRMFANMNDFLFFKNAYTSTNVYANSDNTYFYYLVLLSVIALVFKF</sequence>
<evidence type="ECO:0000313" key="2">
    <source>
        <dbReference type="EMBL" id="AAC96764.2"/>
    </source>
</evidence>
<evidence type="ECO:0000256" key="1">
    <source>
        <dbReference type="SAM" id="Phobius"/>
    </source>
</evidence>
<organismHost>
    <name type="scientific">Chlorella</name>
    <dbReference type="NCBI Taxonomy" id="3071"/>
</organismHost>
<keyword evidence="3" id="KW-1185">Reference proteome</keyword>
<dbReference type="EMBL" id="JF411744">
    <property type="protein sequence ID" value="AAC96764.2"/>
    <property type="molecule type" value="Genomic_DNA"/>
</dbReference>
<name>Q98448_PBCV1</name>
<dbReference type="GeneID" id="918079"/>
<reference evidence="2 3" key="5">
    <citation type="journal article" date="1997" name="Virology">
        <title>Analysis of 74 kb of DNA located at the right end of the 330-kb chlorella virus PBCV-1 genome.</title>
        <authorList>
            <person name="Li Y."/>
            <person name="Lu Z."/>
            <person name="Sun L."/>
            <person name="Ropp S."/>
            <person name="Kutish G.F."/>
            <person name="Rock D.L."/>
            <person name="Van Etten J.L."/>
        </authorList>
    </citation>
    <scope>NUCLEOTIDE SEQUENCE [LARGE SCALE GENOMIC DNA]</scope>
</reference>
<feature type="transmembrane region" description="Helical" evidence="1">
    <location>
        <begin position="135"/>
        <end position="150"/>
    </location>
</feature>
<dbReference type="Proteomes" id="UP000000862">
    <property type="component" value="Segment"/>
</dbReference>
<keyword evidence="1" id="KW-0812">Transmembrane</keyword>
<accession>Q98448</accession>
<reference evidence="2 3" key="4">
    <citation type="journal article" date="1996" name="Virology">
        <title>Analysis of 76 kb of the chlorella virus PBCV-1 330-kb genome: map positions 182 to 258.</title>
        <authorList>
            <person name="Kutish G.F."/>
            <person name="Li Y."/>
            <person name="Lu Z."/>
            <person name="Furuta M."/>
            <person name="Rock D.L."/>
            <person name="Van Etten J.L."/>
        </authorList>
    </citation>
    <scope>NUCLEOTIDE SEQUENCE [LARGE SCALE GENOMIC DNA]</scope>
</reference>
<keyword evidence="1" id="KW-0472">Membrane</keyword>
<dbReference type="OrthoDB" id="17108at10239"/>
<reference evidence="2 3" key="6">
    <citation type="journal article" date="1999" name="Virology">
        <title>Chlorella virus PBCV-1 encodes a functional homospermidine synthase.</title>
        <authorList>
            <person name="Kaiser A."/>
            <person name="Vollmert M."/>
            <person name="Tholl D."/>
            <person name="Graves M.V."/>
            <person name="Gurnon J.R."/>
            <person name="Xing W."/>
            <person name="Lisec A.D."/>
            <person name="Nickerson K.W."/>
            <person name="Van Etten J.L."/>
        </authorList>
    </citation>
    <scope>NUCLEOTIDE SEQUENCE [LARGE SCALE GENOMIC DNA]</scope>
</reference>
<reference evidence="2 3" key="8">
    <citation type="journal article" date="2010" name="J. Virol.">
        <title>Microarray analysis of Paramecium bursaria chlorella virus 1 transcription.</title>
        <authorList>
            <person name="Yanai-Balser G.M."/>
            <person name="Duncan G.A."/>
            <person name="Eudy J.D."/>
            <person name="Wang D."/>
            <person name="Li X."/>
            <person name="Agarkova I.V."/>
            <person name="Dunigan D.D."/>
            <person name="Van Etten J.L."/>
        </authorList>
    </citation>
    <scope>NUCLEOTIDE SEQUENCE [LARGE SCALE GENOMIC DNA]</scope>
</reference>